<dbReference type="EMBL" id="BARW01003672">
    <property type="protein sequence ID" value="GAI69862.1"/>
    <property type="molecule type" value="Genomic_DNA"/>
</dbReference>
<sequence>GGYSTTQRGEKELRFGYTLAGGDFTGPSGFAWMVSFEV</sequence>
<reference evidence="1" key="1">
    <citation type="journal article" date="2014" name="Front. Microbiol.">
        <title>High frequency of phylogenetically diverse reductive dehalogenase-homologous genes in deep subseafloor sedimentary metagenomes.</title>
        <authorList>
            <person name="Kawai M."/>
            <person name="Futagami T."/>
            <person name="Toyoda A."/>
            <person name="Takaki Y."/>
            <person name="Nishi S."/>
            <person name="Hori S."/>
            <person name="Arai W."/>
            <person name="Tsubouchi T."/>
            <person name="Morono Y."/>
            <person name="Uchiyama I."/>
            <person name="Ito T."/>
            <person name="Fujiyama A."/>
            <person name="Inagaki F."/>
            <person name="Takami H."/>
        </authorList>
    </citation>
    <scope>NUCLEOTIDE SEQUENCE</scope>
    <source>
        <strain evidence="1">Expedition CK06-06</strain>
    </source>
</reference>
<organism evidence="1">
    <name type="scientific">marine sediment metagenome</name>
    <dbReference type="NCBI Taxonomy" id="412755"/>
    <lineage>
        <taxon>unclassified sequences</taxon>
        <taxon>metagenomes</taxon>
        <taxon>ecological metagenomes</taxon>
    </lineage>
</organism>
<evidence type="ECO:0000313" key="1">
    <source>
        <dbReference type="EMBL" id="GAI69862.1"/>
    </source>
</evidence>
<name>X1QMT4_9ZZZZ</name>
<protein>
    <submittedName>
        <fullName evidence="1">Uncharacterized protein</fullName>
    </submittedName>
</protein>
<comment type="caution">
    <text evidence="1">The sequence shown here is derived from an EMBL/GenBank/DDBJ whole genome shotgun (WGS) entry which is preliminary data.</text>
</comment>
<gene>
    <name evidence="1" type="ORF">S12H4_09169</name>
</gene>
<proteinExistence type="predicted"/>
<feature type="non-terminal residue" evidence="1">
    <location>
        <position position="1"/>
    </location>
</feature>
<accession>X1QMT4</accession>
<dbReference type="AlphaFoldDB" id="X1QMT4"/>